<dbReference type="PANTHER" id="PTHR43201">
    <property type="entry name" value="ACYL-COA SYNTHETASE"/>
    <property type="match status" value="1"/>
</dbReference>
<feature type="domain" description="AMP-dependent synthetase/ligase" evidence="3">
    <location>
        <begin position="19"/>
        <end position="346"/>
    </location>
</feature>
<dbReference type="Pfam" id="PF13193">
    <property type="entry name" value="AMP-binding_C"/>
    <property type="match status" value="1"/>
</dbReference>
<comment type="similarity">
    <text evidence="1">Belongs to the ATP-dependent AMP-binding enzyme family.</text>
</comment>
<evidence type="ECO:0000259" key="3">
    <source>
        <dbReference type="Pfam" id="PF00501"/>
    </source>
</evidence>
<dbReference type="InterPro" id="IPR020845">
    <property type="entry name" value="AMP-binding_CS"/>
</dbReference>
<dbReference type="Gene3D" id="3.30.300.30">
    <property type="match status" value="1"/>
</dbReference>
<keyword evidence="2" id="KW-0436">Ligase</keyword>
<dbReference type="Gene3D" id="3.40.50.12780">
    <property type="entry name" value="N-terminal domain of ligase-like"/>
    <property type="match status" value="1"/>
</dbReference>
<dbReference type="InterPro" id="IPR025110">
    <property type="entry name" value="AMP-bd_C"/>
</dbReference>
<keyword evidence="6" id="KW-1185">Reference proteome</keyword>
<dbReference type="Pfam" id="PF00501">
    <property type="entry name" value="AMP-binding"/>
    <property type="match status" value="1"/>
</dbReference>
<dbReference type="PANTHER" id="PTHR43201:SF5">
    <property type="entry name" value="MEDIUM-CHAIN ACYL-COA LIGASE ACSF2, MITOCHONDRIAL"/>
    <property type="match status" value="1"/>
</dbReference>
<proteinExistence type="inferred from homology"/>
<comment type="caution">
    <text evidence="5">The sequence shown here is derived from an EMBL/GenBank/DDBJ whole genome shotgun (WGS) entry which is preliminary data.</text>
</comment>
<dbReference type="RefSeq" id="WP_390248447.1">
    <property type="nucleotide sequence ID" value="NZ_JBHSDT010000001.1"/>
</dbReference>
<dbReference type="PROSITE" id="PS00455">
    <property type="entry name" value="AMP_BINDING"/>
    <property type="match status" value="1"/>
</dbReference>
<dbReference type="SUPFAM" id="SSF56801">
    <property type="entry name" value="Acetyl-CoA synthetase-like"/>
    <property type="match status" value="1"/>
</dbReference>
<dbReference type="CDD" id="cd04433">
    <property type="entry name" value="AFD_class_I"/>
    <property type="match status" value="1"/>
</dbReference>
<evidence type="ECO:0000256" key="1">
    <source>
        <dbReference type="ARBA" id="ARBA00006432"/>
    </source>
</evidence>
<evidence type="ECO:0000313" key="5">
    <source>
        <dbReference type="EMBL" id="MFC4401657.1"/>
    </source>
</evidence>
<sequence length="483" mass="54266">MTTLIDYSIQKEYLNEKVICTFQQDFTPKEVEQMCNNFLKILGGGTSLSGKRVALLVPNTFSYLSLIFAINKLGGTVIPVSPLYREGDLSSILSCAAPHVIFTINEYNGVPFAEIIKGWLKESKSDCILYETIDGTEWKSSHYKGVLPKLDKFNRHFILFTSGSTGTPKGVVLSQDALLENIKIITRMFHAKRGDCILNIPPQTVGFGLVVLLGSFRYGYTVAVPDAFDFRKIADMMERVDVKKMITTPSLLKAMYGLTKHLKPKVFENIHQCFLAGEMVSEGEVQAYPLMQYTKFYGIYGITEGGGIMTCNLRKKLEWTVAEGIQYKVVNGEFIIRSSTLFSGYYDRPNLTKEVKTNDGWLMTGDLVQLTKERKVVILGRKKDMIKKGGQQVIPGEVEEVLSEHDSVKQTAVIGAPHSVYGEQIVAYVVLEKELDAQALYQYCAERIARFKVPDRIEFLDELPVISGKTDKKALRKLFSIKS</sequence>
<dbReference type="InterPro" id="IPR042099">
    <property type="entry name" value="ANL_N_sf"/>
</dbReference>
<dbReference type="InterPro" id="IPR045851">
    <property type="entry name" value="AMP-bd_C_sf"/>
</dbReference>
<evidence type="ECO:0000313" key="6">
    <source>
        <dbReference type="Proteomes" id="UP001595882"/>
    </source>
</evidence>
<protein>
    <submittedName>
        <fullName evidence="5">Class I adenylate-forming enzyme family protein</fullName>
    </submittedName>
</protein>
<organism evidence="5 6">
    <name type="scientific">Gracilibacillus xinjiangensis</name>
    <dbReference type="NCBI Taxonomy" id="1193282"/>
    <lineage>
        <taxon>Bacteria</taxon>
        <taxon>Bacillati</taxon>
        <taxon>Bacillota</taxon>
        <taxon>Bacilli</taxon>
        <taxon>Bacillales</taxon>
        <taxon>Bacillaceae</taxon>
        <taxon>Gracilibacillus</taxon>
    </lineage>
</organism>
<evidence type="ECO:0000256" key="2">
    <source>
        <dbReference type="ARBA" id="ARBA00022598"/>
    </source>
</evidence>
<dbReference type="InterPro" id="IPR000873">
    <property type="entry name" value="AMP-dep_synth/lig_dom"/>
</dbReference>
<reference evidence="6" key="1">
    <citation type="journal article" date="2019" name="Int. J. Syst. Evol. Microbiol.">
        <title>The Global Catalogue of Microorganisms (GCM) 10K type strain sequencing project: providing services to taxonomists for standard genome sequencing and annotation.</title>
        <authorList>
            <consortium name="The Broad Institute Genomics Platform"/>
            <consortium name="The Broad Institute Genome Sequencing Center for Infectious Disease"/>
            <person name="Wu L."/>
            <person name="Ma J."/>
        </authorList>
    </citation>
    <scope>NUCLEOTIDE SEQUENCE [LARGE SCALE GENOMIC DNA]</scope>
    <source>
        <strain evidence="6">CCUG 37865</strain>
    </source>
</reference>
<name>A0ABV8WR08_9BACI</name>
<accession>A0ABV8WR08</accession>
<dbReference type="Proteomes" id="UP001595882">
    <property type="component" value="Unassembled WGS sequence"/>
</dbReference>
<feature type="domain" description="AMP-binding enzyme C-terminal" evidence="4">
    <location>
        <begin position="397"/>
        <end position="464"/>
    </location>
</feature>
<gene>
    <name evidence="5" type="ORF">ACFOY7_00905</name>
</gene>
<evidence type="ECO:0000259" key="4">
    <source>
        <dbReference type="Pfam" id="PF13193"/>
    </source>
</evidence>
<dbReference type="EMBL" id="JBHSDT010000001">
    <property type="protein sequence ID" value="MFC4401657.1"/>
    <property type="molecule type" value="Genomic_DNA"/>
</dbReference>